<gene>
    <name evidence="1" type="ORF">SEMRO_886_G216180.1</name>
</gene>
<proteinExistence type="predicted"/>
<comment type="caution">
    <text evidence="1">The sequence shown here is derived from an EMBL/GenBank/DDBJ whole genome shotgun (WGS) entry which is preliminary data.</text>
</comment>
<keyword evidence="2" id="KW-1185">Reference proteome</keyword>
<reference evidence="1" key="1">
    <citation type="submission" date="2020-06" db="EMBL/GenBank/DDBJ databases">
        <authorList>
            <consortium name="Plant Systems Biology data submission"/>
        </authorList>
    </citation>
    <scope>NUCLEOTIDE SEQUENCE</scope>
    <source>
        <strain evidence="1">D6</strain>
    </source>
</reference>
<evidence type="ECO:0000313" key="2">
    <source>
        <dbReference type="Proteomes" id="UP001153069"/>
    </source>
</evidence>
<sequence>MSAVTSTCRVHFANELVSDVFVVPRKTESEAKTLFYQPEDCDRFRSEARLEKLTSKLSMDLSSSGASNIESLNALAQLARYQFKSLPSFSPVAPVAYGTSLSPTRPHCRFPRGASGTACIA</sequence>
<dbReference type="EMBL" id="CAICTM010000884">
    <property type="protein sequence ID" value="CAB9517850.1"/>
    <property type="molecule type" value="Genomic_DNA"/>
</dbReference>
<protein>
    <submittedName>
        <fullName evidence="1">Uncharacterized protein</fullName>
    </submittedName>
</protein>
<dbReference type="Proteomes" id="UP001153069">
    <property type="component" value="Unassembled WGS sequence"/>
</dbReference>
<organism evidence="1 2">
    <name type="scientific">Seminavis robusta</name>
    <dbReference type="NCBI Taxonomy" id="568900"/>
    <lineage>
        <taxon>Eukaryota</taxon>
        <taxon>Sar</taxon>
        <taxon>Stramenopiles</taxon>
        <taxon>Ochrophyta</taxon>
        <taxon>Bacillariophyta</taxon>
        <taxon>Bacillariophyceae</taxon>
        <taxon>Bacillariophycidae</taxon>
        <taxon>Naviculales</taxon>
        <taxon>Naviculaceae</taxon>
        <taxon>Seminavis</taxon>
    </lineage>
</organism>
<evidence type="ECO:0000313" key="1">
    <source>
        <dbReference type="EMBL" id="CAB9517850.1"/>
    </source>
</evidence>
<name>A0A9N8EG43_9STRA</name>
<accession>A0A9N8EG43</accession>
<dbReference type="AlphaFoldDB" id="A0A9N8EG43"/>